<accession>A0ABT7IHQ8</accession>
<dbReference type="Proteomes" id="UP001227964">
    <property type="component" value="Unassembled WGS sequence"/>
</dbReference>
<keyword evidence="9" id="KW-1185">Reference proteome</keyword>
<protein>
    <submittedName>
        <fullName evidence="8">Dynamin family protein</fullName>
    </submittedName>
</protein>
<dbReference type="PANTHER" id="PTHR10465">
    <property type="entry name" value="TRANSMEMBRANE GTPASE FZO1"/>
    <property type="match status" value="1"/>
</dbReference>
<dbReference type="RefSeq" id="WP_285393725.1">
    <property type="nucleotide sequence ID" value="NZ_JASSVS010000016.1"/>
</dbReference>
<dbReference type="EMBL" id="JASSVS010000016">
    <property type="protein sequence ID" value="MDL0433704.1"/>
    <property type="molecule type" value="Genomic_DNA"/>
</dbReference>
<dbReference type="SUPFAM" id="SSF52540">
    <property type="entry name" value="P-loop containing nucleoside triphosphate hydrolases"/>
    <property type="match status" value="1"/>
</dbReference>
<reference evidence="8 9" key="1">
    <citation type="submission" date="2023-06" db="EMBL/GenBank/DDBJ databases">
        <title>Marinobacter azerbaijanicus a moderately halophilic, isolated from Urmia Lake in Azerbaijan region of Iran.</title>
        <authorList>
            <person name="Sanchez-Porro C."/>
            <person name="Aghdam E.M."/>
            <person name="Saheb S.M."/>
            <person name="Tarhriz V."/>
            <person name="Kazemi E."/>
            <person name="Ammozegar M.A."/>
            <person name="Ventosa A."/>
            <person name="Hejazi M.S."/>
        </authorList>
    </citation>
    <scope>NUCLEOTIDE SEQUENCE [LARGE SCALE GENOMIC DNA]</scope>
    <source>
        <strain evidence="8 9">TBZ242</strain>
    </source>
</reference>
<sequence length="761" mass="86171">MQKEQLIQRARKLEEILARNTVILGTEANMLRAEHGVESADALEQAFSSIEEQERLMQVGIIGRVKAGKSSLLNALFFDGKSVLPKAATPMTAALTTMTYGEELLAEVEYYSQDDLEAIRLQAEEYERRFEEERQRQERELLKAEQRRTQEWPAKAGASDIQPPPEIMEKIRVRSLKLARKITQENELLTAAHDQYNRIRNSGVETVGTSTSARLKAKDLKSLKATLGDYVGAEGAYMPFTKSVHLYLPLESLKDIRVIDTPGLNDPIVSRERRTNELLMHCDVVFIVSPAGQCLNATDIDLMGRISTKEGVHELYLVASQVDNVLYGSDTKMADIGDALAKVTCRLGRHVTDTLRQLRQQSPEVGSTFDALIQYPEKRIVNVSGMAHALSQRLDDKINWDSAEQKSWSNLLQHYPAHFSNNLDESVGKQLERLGNISRLSEVLEDARRQKDAIMARRRDDLLRAKTHAMTRYHDAILSQARENQTTLKLTDITQLAAKKSELSTMKTELTERMRSDFESVRLKLVEDMRADLTDTLESLYETATAKQQSAGGTEEYSYEHEKGGLSVVAKFLWGGGTEWRTESRAVVNTAPVASALSHYLTNVSQKLHERARKTRHEWRKNLFQVLVDTYRQTVGDEQVDATLARQTINNVVYSIPVQEFKVDATLPNMLRPRGRLKGTDAESYQEEAERFVTNLKIQLDGSIKNYIANVESSLPADIASTFYKSLDERIERLRHDIENKAESLDRFARLVDDLAEARQA</sequence>
<evidence type="ECO:0000256" key="2">
    <source>
        <dbReference type="ARBA" id="ARBA00022741"/>
    </source>
</evidence>
<dbReference type="Gene3D" id="3.40.50.300">
    <property type="entry name" value="P-loop containing nucleotide triphosphate hydrolases"/>
    <property type="match status" value="1"/>
</dbReference>
<keyword evidence="3" id="KW-0378">Hydrolase</keyword>
<evidence type="ECO:0000256" key="3">
    <source>
        <dbReference type="ARBA" id="ARBA00022801"/>
    </source>
</evidence>
<evidence type="ECO:0000313" key="9">
    <source>
        <dbReference type="Proteomes" id="UP001227964"/>
    </source>
</evidence>
<comment type="caution">
    <text evidence="8">The sequence shown here is derived from an EMBL/GenBank/DDBJ whole genome shotgun (WGS) entry which is preliminary data.</text>
</comment>
<organism evidence="8 9">
    <name type="scientific">Marinobacter azerbaijanicus</name>
    <dbReference type="NCBI Taxonomy" id="3050455"/>
    <lineage>
        <taxon>Bacteria</taxon>
        <taxon>Pseudomonadati</taxon>
        <taxon>Pseudomonadota</taxon>
        <taxon>Gammaproteobacteria</taxon>
        <taxon>Pseudomonadales</taxon>
        <taxon>Marinobacteraceae</taxon>
        <taxon>Marinobacter</taxon>
    </lineage>
</organism>
<dbReference type="PANTHER" id="PTHR10465:SF0">
    <property type="entry name" value="SARCALUMENIN"/>
    <property type="match status" value="1"/>
</dbReference>
<evidence type="ECO:0000256" key="5">
    <source>
        <dbReference type="ARBA" id="ARBA00023136"/>
    </source>
</evidence>
<keyword evidence="4" id="KW-0342">GTP-binding</keyword>
<dbReference type="Pfam" id="PF00350">
    <property type="entry name" value="Dynamin_N"/>
    <property type="match status" value="1"/>
</dbReference>
<keyword evidence="5" id="KW-0472">Membrane</keyword>
<evidence type="ECO:0000256" key="1">
    <source>
        <dbReference type="ARBA" id="ARBA00004370"/>
    </source>
</evidence>
<evidence type="ECO:0000256" key="6">
    <source>
        <dbReference type="SAM" id="Coils"/>
    </source>
</evidence>
<dbReference type="InterPro" id="IPR045063">
    <property type="entry name" value="Dynamin_N"/>
</dbReference>
<evidence type="ECO:0000259" key="7">
    <source>
        <dbReference type="Pfam" id="PF00350"/>
    </source>
</evidence>
<keyword evidence="2" id="KW-0547">Nucleotide-binding</keyword>
<feature type="coiled-coil region" evidence="6">
    <location>
        <begin position="116"/>
        <end position="147"/>
    </location>
</feature>
<proteinExistence type="predicted"/>
<name>A0ABT7IHQ8_9GAMM</name>
<feature type="domain" description="Dynamin N-terminal" evidence="7">
    <location>
        <begin position="59"/>
        <end position="305"/>
    </location>
</feature>
<evidence type="ECO:0000313" key="8">
    <source>
        <dbReference type="EMBL" id="MDL0433704.1"/>
    </source>
</evidence>
<evidence type="ECO:0000256" key="4">
    <source>
        <dbReference type="ARBA" id="ARBA00023134"/>
    </source>
</evidence>
<gene>
    <name evidence="8" type="ORF">QPM17_21395</name>
</gene>
<dbReference type="InterPro" id="IPR027417">
    <property type="entry name" value="P-loop_NTPase"/>
</dbReference>
<comment type="subcellular location">
    <subcellularLocation>
        <location evidence="1">Membrane</location>
    </subcellularLocation>
</comment>
<keyword evidence="6" id="KW-0175">Coiled coil</keyword>
<dbReference type="InterPro" id="IPR027094">
    <property type="entry name" value="Mitofusin_fam"/>
</dbReference>